<feature type="region of interest" description="Disordered" evidence="1">
    <location>
        <begin position="69"/>
        <end position="124"/>
    </location>
</feature>
<dbReference type="AlphaFoldDB" id="A0A7S4Q4E0"/>
<accession>A0A7S4Q4E0</accession>
<name>A0A7S4Q4E0_9DINO</name>
<organism evidence="2">
    <name type="scientific">Alexandrium monilatum</name>
    <dbReference type="NCBI Taxonomy" id="311494"/>
    <lineage>
        <taxon>Eukaryota</taxon>
        <taxon>Sar</taxon>
        <taxon>Alveolata</taxon>
        <taxon>Dinophyceae</taxon>
        <taxon>Gonyaulacales</taxon>
        <taxon>Pyrocystaceae</taxon>
        <taxon>Alexandrium</taxon>
    </lineage>
</organism>
<proteinExistence type="predicted"/>
<dbReference type="EMBL" id="HBNR01016113">
    <property type="protein sequence ID" value="CAE4570991.1"/>
    <property type="molecule type" value="Transcribed_RNA"/>
</dbReference>
<evidence type="ECO:0000256" key="1">
    <source>
        <dbReference type="SAM" id="MobiDB-lite"/>
    </source>
</evidence>
<gene>
    <name evidence="2" type="ORF">AMON00008_LOCUS10610</name>
</gene>
<reference evidence="2" key="1">
    <citation type="submission" date="2021-01" db="EMBL/GenBank/DDBJ databases">
        <authorList>
            <person name="Corre E."/>
            <person name="Pelletier E."/>
            <person name="Niang G."/>
            <person name="Scheremetjew M."/>
            <person name="Finn R."/>
            <person name="Kale V."/>
            <person name="Holt S."/>
            <person name="Cochrane G."/>
            <person name="Meng A."/>
            <person name="Brown T."/>
            <person name="Cohen L."/>
        </authorList>
    </citation>
    <scope>NUCLEOTIDE SEQUENCE</scope>
    <source>
        <strain evidence="2">CCMP3105</strain>
    </source>
</reference>
<protein>
    <submittedName>
        <fullName evidence="2">Uncharacterized protein</fullName>
    </submittedName>
</protein>
<sequence>MDMKKVYDISSNSMIAKKNQRLCSEPLLRSQQLQPGDVVEVVNGRTDRFEIFKELREANELHFAVHRPGRVGDGGDIQPDVHGGPLPSWDGPASEAKMYEGHGAEDSTGGSSTGTGSSTSEAEEQPRRWIRYLFTQESGETRYWWGCVEDPSAAFLEDAGIWHKTVKTIDGCSRAVWSGPDAAFWEDTGFELSYRELNS</sequence>
<evidence type="ECO:0000313" key="2">
    <source>
        <dbReference type="EMBL" id="CAE4570991.1"/>
    </source>
</evidence>
<feature type="compositionally biased region" description="Low complexity" evidence="1">
    <location>
        <begin position="107"/>
        <end position="120"/>
    </location>
</feature>